<name>A0A0D2EPE1_9EURO</name>
<dbReference type="Proteomes" id="UP000054342">
    <property type="component" value="Unassembled WGS sequence"/>
</dbReference>
<reference evidence="2 3" key="1">
    <citation type="submission" date="2015-01" db="EMBL/GenBank/DDBJ databases">
        <title>The Genome Sequence of Exophiala xenobiotica CBS118157.</title>
        <authorList>
            <consortium name="The Broad Institute Genomics Platform"/>
            <person name="Cuomo C."/>
            <person name="de Hoog S."/>
            <person name="Gorbushina A."/>
            <person name="Stielow B."/>
            <person name="Teixiera M."/>
            <person name="Abouelleil A."/>
            <person name="Chapman S.B."/>
            <person name="Priest M."/>
            <person name="Young S.K."/>
            <person name="Wortman J."/>
            <person name="Nusbaum C."/>
            <person name="Birren B."/>
        </authorList>
    </citation>
    <scope>NUCLEOTIDE SEQUENCE [LARGE SCALE GENOMIC DNA]</scope>
    <source>
        <strain evidence="2 3">CBS 118157</strain>
    </source>
</reference>
<evidence type="ECO:0000313" key="3">
    <source>
        <dbReference type="Proteomes" id="UP000054342"/>
    </source>
</evidence>
<dbReference type="STRING" id="348802.A0A0D2EPE1"/>
<dbReference type="CDD" id="cd06587">
    <property type="entry name" value="VOC"/>
    <property type="match status" value="1"/>
</dbReference>
<dbReference type="SUPFAM" id="SSF54593">
    <property type="entry name" value="Glyoxalase/Bleomycin resistance protein/Dihydroxybiphenyl dioxygenase"/>
    <property type="match status" value="1"/>
</dbReference>
<dbReference type="PANTHER" id="PTHR10374:SF19">
    <property type="entry name" value="LYASE (GLO1), PUTATIVE (AFU_ORTHOLOGUE AFUA_2G13550)-RELATED"/>
    <property type="match status" value="1"/>
</dbReference>
<dbReference type="Gene3D" id="3.10.180.10">
    <property type="entry name" value="2,3-Dihydroxybiphenyl 1,2-Dioxygenase, domain 1"/>
    <property type="match status" value="1"/>
</dbReference>
<dbReference type="AlphaFoldDB" id="A0A0D2EPE1"/>
<proteinExistence type="predicted"/>
<organism evidence="2 3">
    <name type="scientific">Exophiala xenobiotica</name>
    <dbReference type="NCBI Taxonomy" id="348802"/>
    <lineage>
        <taxon>Eukaryota</taxon>
        <taxon>Fungi</taxon>
        <taxon>Dikarya</taxon>
        <taxon>Ascomycota</taxon>
        <taxon>Pezizomycotina</taxon>
        <taxon>Eurotiomycetes</taxon>
        <taxon>Chaetothyriomycetidae</taxon>
        <taxon>Chaetothyriales</taxon>
        <taxon>Herpotrichiellaceae</taxon>
        <taxon>Exophiala</taxon>
    </lineage>
</organism>
<dbReference type="InterPro" id="IPR029068">
    <property type="entry name" value="Glyas_Bleomycin-R_OHBP_Dase"/>
</dbReference>
<sequence>MARLGVALHLALTIYKSIITMVAIKFLASCFTLAIYGAHACSLEARQDSSDFLHLGNDGPADQETVGFAINHLSLIVKNLTASKHFYGKVLGMRHIFTADLTPFYSVAYMGHAQGGRNGSGYQTGAEMLRDKNNAAGLLEFQYFANSEDKGLTATTQRPNTLSHIGLIVPNLEKAQARMKKYGVKITKGIGQSAEGIKSVENAYGFGEYATKNQTKRDLLVKGQSLIGFAQFLTVEDPDGNLIEIQQFVPPPGVA</sequence>
<dbReference type="PANTHER" id="PTHR10374">
    <property type="entry name" value="LACTOYLGLUTATHIONE LYASE GLYOXALASE I"/>
    <property type="match status" value="1"/>
</dbReference>
<gene>
    <name evidence="2" type="ORF">PV05_11338</name>
</gene>
<keyword evidence="3" id="KW-1185">Reference proteome</keyword>
<feature type="domain" description="VOC" evidence="1">
    <location>
        <begin position="69"/>
        <end position="248"/>
    </location>
</feature>
<dbReference type="PROSITE" id="PS51819">
    <property type="entry name" value="VOC"/>
    <property type="match status" value="1"/>
</dbReference>
<dbReference type="Pfam" id="PF00903">
    <property type="entry name" value="Glyoxalase"/>
    <property type="match status" value="1"/>
</dbReference>
<accession>A0A0D2EPE1</accession>
<dbReference type="HOGENOM" id="CLU_098722_0_0_1"/>
<evidence type="ECO:0000259" key="1">
    <source>
        <dbReference type="PROSITE" id="PS51819"/>
    </source>
</evidence>
<protein>
    <recommendedName>
        <fullName evidence="1">VOC domain-containing protein</fullName>
    </recommendedName>
</protein>
<evidence type="ECO:0000313" key="2">
    <source>
        <dbReference type="EMBL" id="KIW49684.1"/>
    </source>
</evidence>
<dbReference type="OrthoDB" id="16820at2759"/>
<dbReference type="InterPro" id="IPR037523">
    <property type="entry name" value="VOC_core"/>
</dbReference>
<dbReference type="GeneID" id="25333246"/>
<dbReference type="EMBL" id="KN847323">
    <property type="protein sequence ID" value="KIW49684.1"/>
    <property type="molecule type" value="Genomic_DNA"/>
</dbReference>
<dbReference type="RefSeq" id="XP_013310268.1">
    <property type="nucleotide sequence ID" value="XM_013454814.1"/>
</dbReference>
<dbReference type="InterPro" id="IPR004360">
    <property type="entry name" value="Glyas_Fos-R_dOase_dom"/>
</dbReference>